<accession>T1AHD3</accession>
<gene>
    <name evidence="2" type="ORF">B1A_16450</name>
</gene>
<dbReference type="SUPFAM" id="SSF56935">
    <property type="entry name" value="Porins"/>
    <property type="match status" value="1"/>
</dbReference>
<organism evidence="2">
    <name type="scientific">mine drainage metagenome</name>
    <dbReference type="NCBI Taxonomy" id="410659"/>
    <lineage>
        <taxon>unclassified sequences</taxon>
        <taxon>metagenomes</taxon>
        <taxon>ecological metagenomes</taxon>
    </lineage>
</organism>
<feature type="domain" description="TonB-dependent receptor plug" evidence="1">
    <location>
        <begin position="63"/>
        <end position="155"/>
    </location>
</feature>
<name>T1AHD3_9ZZZZ</name>
<dbReference type="AlphaFoldDB" id="T1AHD3"/>
<dbReference type="EMBL" id="AUZX01012096">
    <property type="protein sequence ID" value="EQD40409.1"/>
    <property type="molecule type" value="Genomic_DNA"/>
</dbReference>
<evidence type="ECO:0000259" key="1">
    <source>
        <dbReference type="Pfam" id="PF07715"/>
    </source>
</evidence>
<dbReference type="Gene3D" id="2.170.130.10">
    <property type="entry name" value="TonB-dependent receptor, plug domain"/>
    <property type="match status" value="1"/>
</dbReference>
<proteinExistence type="predicted"/>
<dbReference type="InterPro" id="IPR037066">
    <property type="entry name" value="Plug_dom_sf"/>
</dbReference>
<reference evidence="2" key="1">
    <citation type="submission" date="2013-08" db="EMBL/GenBank/DDBJ databases">
        <authorList>
            <person name="Mendez C."/>
            <person name="Richter M."/>
            <person name="Ferrer M."/>
            <person name="Sanchez J."/>
        </authorList>
    </citation>
    <scope>NUCLEOTIDE SEQUENCE</scope>
</reference>
<keyword evidence="2" id="KW-0675">Receptor</keyword>
<dbReference type="PANTHER" id="PTHR40980">
    <property type="entry name" value="PLUG DOMAIN-CONTAINING PROTEIN"/>
    <property type="match status" value="1"/>
</dbReference>
<protein>
    <submittedName>
        <fullName evidence="2">TonB-dependent outer membrane receptor</fullName>
    </submittedName>
</protein>
<comment type="caution">
    <text evidence="2">The sequence shown here is derived from an EMBL/GenBank/DDBJ whole genome shotgun (WGS) entry which is preliminary data.</text>
</comment>
<reference evidence="2" key="2">
    <citation type="journal article" date="2014" name="ISME J.">
        <title>Microbial stratification in low pH oxic and suboxic macroscopic growths along an acid mine drainage.</title>
        <authorList>
            <person name="Mendez-Garcia C."/>
            <person name="Mesa V."/>
            <person name="Sprenger R.R."/>
            <person name="Richter M."/>
            <person name="Diez M.S."/>
            <person name="Solano J."/>
            <person name="Bargiela R."/>
            <person name="Golyshina O.V."/>
            <person name="Manteca A."/>
            <person name="Ramos J.L."/>
            <person name="Gallego J.R."/>
            <person name="Llorente I."/>
            <person name="Martins Dos Santos V.A."/>
            <person name="Jensen O.N."/>
            <person name="Pelaez A.I."/>
            <person name="Sanchez J."/>
            <person name="Ferrer M."/>
        </authorList>
    </citation>
    <scope>NUCLEOTIDE SEQUENCE</scope>
</reference>
<evidence type="ECO:0000313" key="2">
    <source>
        <dbReference type="EMBL" id="EQD40409.1"/>
    </source>
</evidence>
<dbReference type="Pfam" id="PF07715">
    <property type="entry name" value="Plug"/>
    <property type="match status" value="1"/>
</dbReference>
<dbReference type="PANTHER" id="PTHR40980:SF3">
    <property type="entry name" value="TONB-DEPENDENT RECEPTOR-LIKE BETA-BARREL DOMAIN-CONTAINING PROTEIN"/>
    <property type="match status" value="1"/>
</dbReference>
<dbReference type="InterPro" id="IPR012910">
    <property type="entry name" value="Plug_dom"/>
</dbReference>
<sequence length="320" mass="34796">MSKQLRYGALSAVALGSAVATVAFAKTIPPKNSHNISEVVISGVRKSLRTAQSLKEHSVMVEDAIVAQDIGKFPDNSTAGALQRVTGVQIKRDADEATTVLVRGLPNVVTLMNGHNIFTTTGQFESLADIPAPLVNRIVVYKSNAPSLPSGGIAGTIDVRLNRPFDFPGLVVAGSGQARYEGNSGKIDPIGSFLASDRWKTSLGEFGALAAFSYQRSRYLEDRIFNFLQIPGPGGNSMPLTVGGIANPGNRQRPATNYDLQWQPAPGVRLYLEGFYSEYEDTYSNDYFIGIPIASAPLSYSVVSWYPRHPIVYWRQMRTH</sequence>